<evidence type="ECO:0000256" key="3">
    <source>
        <dbReference type="ARBA" id="ARBA00022705"/>
    </source>
</evidence>
<protein>
    <recommendedName>
        <fullName evidence="13 14">Replicative DNA helicase</fullName>
        <ecNumber evidence="13 14">5.6.2.3</ecNumber>
    </recommendedName>
</protein>
<gene>
    <name evidence="17" type="primary">dnaB</name>
    <name evidence="17" type="ORF">NJU99_04295</name>
</gene>
<proteinExistence type="inferred from homology"/>
<evidence type="ECO:0000256" key="14">
    <source>
        <dbReference type="RuleBase" id="RU362085"/>
    </source>
</evidence>
<dbReference type="Proteomes" id="UP001060012">
    <property type="component" value="Chromosome"/>
</dbReference>
<keyword evidence="7 14" id="KW-0347">Helicase</keyword>
<dbReference type="Pfam" id="PF05203">
    <property type="entry name" value="Hom_end_hint"/>
    <property type="match status" value="1"/>
</dbReference>
<reference evidence="17" key="1">
    <citation type="submission" date="2022-07" db="EMBL/GenBank/DDBJ databases">
        <title>Arcobacter roscoffensis sp. nov., a marine bacterium isolated from coastal seawater collected from Roscoff, France.</title>
        <authorList>
            <person name="Pascual J."/>
            <person name="Lepeaux C."/>
            <person name="Methner A."/>
            <person name="Overmann J."/>
        </authorList>
    </citation>
    <scope>NUCLEOTIDE SEQUENCE</scope>
    <source>
        <strain evidence="17">ARW1-2F2</strain>
    </source>
</reference>
<dbReference type="InterPro" id="IPR007694">
    <property type="entry name" value="DNA_helicase_DnaB-like_C"/>
</dbReference>
<dbReference type="InterPro" id="IPR007693">
    <property type="entry name" value="DNA_helicase_DnaB-like_N"/>
</dbReference>
<dbReference type="Gene3D" id="3.10.28.10">
    <property type="entry name" value="Homing endonucleases"/>
    <property type="match status" value="1"/>
</dbReference>
<comment type="similarity">
    <text evidence="1 14">Belongs to the helicase family. DnaB subfamily.</text>
</comment>
<evidence type="ECO:0000256" key="4">
    <source>
        <dbReference type="ARBA" id="ARBA00022737"/>
    </source>
</evidence>
<dbReference type="InterPro" id="IPR036185">
    <property type="entry name" value="DNA_heli_DnaB-like_N_sf"/>
</dbReference>
<evidence type="ECO:0000259" key="15">
    <source>
        <dbReference type="PROSITE" id="PS50819"/>
    </source>
</evidence>
<keyword evidence="10" id="KW-0413">Isomerase</keyword>
<dbReference type="SUPFAM" id="SSF48024">
    <property type="entry name" value="N-terminal domain of DnaB helicase"/>
    <property type="match status" value="1"/>
</dbReference>
<dbReference type="SUPFAM" id="SSF52540">
    <property type="entry name" value="P-loop containing nucleoside triphosphate hydrolases"/>
    <property type="match status" value="1"/>
</dbReference>
<organism evidence="17 18">
    <name type="scientific">Arcobacter roscoffensis</name>
    <dbReference type="NCBI Taxonomy" id="2961520"/>
    <lineage>
        <taxon>Bacteria</taxon>
        <taxon>Pseudomonadati</taxon>
        <taxon>Campylobacterota</taxon>
        <taxon>Epsilonproteobacteria</taxon>
        <taxon>Campylobacterales</taxon>
        <taxon>Arcobacteraceae</taxon>
        <taxon>Arcobacter</taxon>
    </lineage>
</organism>
<dbReference type="PANTHER" id="PTHR30153">
    <property type="entry name" value="REPLICATIVE DNA HELICASE DNAB"/>
    <property type="match status" value="1"/>
</dbReference>
<dbReference type="NCBIfam" id="TIGR00665">
    <property type="entry name" value="DnaB"/>
    <property type="match status" value="1"/>
</dbReference>
<dbReference type="SUPFAM" id="SSF51294">
    <property type="entry name" value="Hedgehog/intein (Hint) domain"/>
    <property type="match status" value="1"/>
</dbReference>
<dbReference type="Pfam" id="PF03796">
    <property type="entry name" value="DnaB_C"/>
    <property type="match status" value="1"/>
</dbReference>
<dbReference type="InterPro" id="IPR016136">
    <property type="entry name" value="DNA_helicase_N/primase_C"/>
</dbReference>
<evidence type="ECO:0000313" key="18">
    <source>
        <dbReference type="Proteomes" id="UP001060012"/>
    </source>
</evidence>
<keyword evidence="3 14" id="KW-0235">DNA replication</keyword>
<evidence type="ECO:0000256" key="9">
    <source>
        <dbReference type="ARBA" id="ARBA00023125"/>
    </source>
</evidence>
<accession>A0ABY5E959</accession>
<keyword evidence="2 14" id="KW-0639">Primosome</keyword>
<evidence type="ECO:0000256" key="7">
    <source>
        <dbReference type="ARBA" id="ARBA00022806"/>
    </source>
</evidence>
<evidence type="ECO:0000313" key="17">
    <source>
        <dbReference type="EMBL" id="UTJ07316.1"/>
    </source>
</evidence>
<comment type="catalytic activity">
    <reaction evidence="12 14">
        <text>ATP + H2O = ADP + phosphate + H(+)</text>
        <dbReference type="Rhea" id="RHEA:13065"/>
        <dbReference type="ChEBI" id="CHEBI:15377"/>
        <dbReference type="ChEBI" id="CHEBI:15378"/>
        <dbReference type="ChEBI" id="CHEBI:30616"/>
        <dbReference type="ChEBI" id="CHEBI:43474"/>
        <dbReference type="ChEBI" id="CHEBI:456216"/>
        <dbReference type="EC" id="5.6.2.3"/>
    </reaction>
</comment>
<evidence type="ECO:0000256" key="13">
    <source>
        <dbReference type="NCBIfam" id="TIGR00665"/>
    </source>
</evidence>
<evidence type="ECO:0000256" key="1">
    <source>
        <dbReference type="ARBA" id="ARBA00008428"/>
    </source>
</evidence>
<keyword evidence="18" id="KW-1185">Reference proteome</keyword>
<dbReference type="PROSITE" id="PS50819">
    <property type="entry name" value="INTEIN_ENDONUCLEASE"/>
    <property type="match status" value="1"/>
</dbReference>
<dbReference type="InterPro" id="IPR004042">
    <property type="entry name" value="Intein_endonuc_central"/>
</dbReference>
<dbReference type="SUPFAM" id="SSF55608">
    <property type="entry name" value="Homing endonucleases"/>
    <property type="match status" value="1"/>
</dbReference>
<dbReference type="Pfam" id="PF00772">
    <property type="entry name" value="DnaB"/>
    <property type="match status" value="1"/>
</dbReference>
<dbReference type="EC" id="5.6.2.3" evidence="13 14"/>
<feature type="domain" description="DOD-type homing endonuclease" evidence="15">
    <location>
        <begin position="325"/>
        <end position="460"/>
    </location>
</feature>
<dbReference type="GO" id="GO:0016787">
    <property type="term" value="F:hydrolase activity"/>
    <property type="evidence" value="ECO:0007669"/>
    <property type="project" value="UniProtKB-KW"/>
</dbReference>
<dbReference type="InterPro" id="IPR027417">
    <property type="entry name" value="P-loop_NTPase"/>
</dbReference>
<dbReference type="Gene3D" id="3.40.50.300">
    <property type="entry name" value="P-loop containing nucleotide triphosphate hydrolases"/>
    <property type="match status" value="2"/>
</dbReference>
<dbReference type="InterPro" id="IPR027434">
    <property type="entry name" value="Homing_endonucl"/>
</dbReference>
<name>A0ABY5E959_9BACT</name>
<comment type="function">
    <text evidence="11 14">The intein is an endonuclease.</text>
</comment>
<evidence type="ECO:0000256" key="11">
    <source>
        <dbReference type="ARBA" id="ARBA00044940"/>
    </source>
</evidence>
<evidence type="ECO:0000256" key="12">
    <source>
        <dbReference type="ARBA" id="ARBA00048954"/>
    </source>
</evidence>
<evidence type="ECO:0000259" key="16">
    <source>
        <dbReference type="PROSITE" id="PS51199"/>
    </source>
</evidence>
<dbReference type="InterPro" id="IPR004860">
    <property type="entry name" value="LAGLIDADG_dom"/>
</dbReference>
<dbReference type="Pfam" id="PF14528">
    <property type="entry name" value="LAGLIDADG_3"/>
    <property type="match status" value="1"/>
</dbReference>
<evidence type="ECO:0000256" key="10">
    <source>
        <dbReference type="ARBA" id="ARBA00023235"/>
    </source>
</evidence>
<dbReference type="GO" id="GO:0003678">
    <property type="term" value="F:DNA helicase activity"/>
    <property type="evidence" value="ECO:0007669"/>
    <property type="project" value="UniProtKB-EC"/>
</dbReference>
<feature type="domain" description="SF4 helicase" evidence="16">
    <location>
        <begin position="547"/>
        <end position="795"/>
    </location>
</feature>
<dbReference type="InterPro" id="IPR036844">
    <property type="entry name" value="Hint_dom_sf"/>
</dbReference>
<sequence length="824" mass="93843">MDSVYSINIERAVLSSILFNPDELEEILGVLKAKDFYLPAHQKIYEVMIKLHEEDMPIDEEFIRKRLDQKEVDDSILIEILSANPITNTIAYVREIKDGSIKRELSTLATTIKKVAIEEEIPANDALDTIQGELYKISTDSATTELKDMEHITSDTLSYIKRMKELGNTHLIGETTGFDALDRRTTGLNEGDLVIIAARPAMGKCLAKGTKVLMYDGSLKNVEDVKVGDKLMGDDSHPRNVLSTTTGKEQMYWVRQNKGIDYRVNESHILSLKRSRTEGPHKNGDILNINVKEYLEKSDKFKSNYKGYKVPVDFKENDTVLDPYFLGLWLGDGASRKPAIYTEDKEIIDYLDFYAKSLNLKLKEYIAEGKCPEYSIRNEGKVDGKTTFSLEGLLRKENLLENKHIPKNYLINSKQKRLELLAGLLDSDGHYDKAANGFEITQKDESLAKDIKFLCDSLGFRTSLIEKEASIKDIDYKCQVFRVRIFGNIDIIPTKIERKKAKEWTCNRTWNQTGITIEKDIVDDYYGFEIDGNKLFLLEDMTVTHNTAVVLNMALANVEANRGVIFFSLEMPAEQLMLRMLAAKTSIPLQNLRKGDLDDNQWSNLSSAFDDLNTKKLFVDDGGSININQLRARVRKLAQNDDNNISMVVIDYLQLMQGTGNKDRHQEVSDISRGLKMLAREMKIPIVALSQLNRGLENRPDKRPMLSDLRESGAIEQDADIIMFVYRDDVYKQRDEARKEKEAKDKGEEYKSNFVDKPVEEAEIIIGKQRNGPIGTVKLDFHKALTKFVDKPDDSHHHGAPVEVVFENVADTEKETNMDMPDIL</sequence>
<dbReference type="Gene3D" id="2.170.16.10">
    <property type="entry name" value="Hedgehog/Intein (Hint) domain"/>
    <property type="match status" value="1"/>
</dbReference>
<dbReference type="InterPro" id="IPR007692">
    <property type="entry name" value="DNA_helicase_DnaB"/>
</dbReference>
<keyword evidence="9 14" id="KW-0238">DNA-binding</keyword>
<keyword evidence="5 14" id="KW-0547">Nucleotide-binding</keyword>
<dbReference type="CDD" id="cd00984">
    <property type="entry name" value="DnaB_C"/>
    <property type="match status" value="1"/>
</dbReference>
<dbReference type="EMBL" id="CP100595">
    <property type="protein sequence ID" value="UTJ07316.1"/>
    <property type="molecule type" value="Genomic_DNA"/>
</dbReference>
<dbReference type="RefSeq" id="WP_254577494.1">
    <property type="nucleotide sequence ID" value="NZ_CP100595.1"/>
</dbReference>
<evidence type="ECO:0000256" key="8">
    <source>
        <dbReference type="ARBA" id="ARBA00022840"/>
    </source>
</evidence>
<keyword evidence="4" id="KW-0677">Repeat</keyword>
<comment type="function">
    <text evidence="14">The main replicative DNA helicase, it participates in initiation and elongation during chromosome replication. Travels ahead of the DNA replisome, separating dsDNA into templates for DNA synthesis. A processive ATP-dependent 5'-3' DNA helicase it has DNA-dependent ATPase activity.</text>
</comment>
<evidence type="ECO:0000256" key="5">
    <source>
        <dbReference type="ARBA" id="ARBA00022741"/>
    </source>
</evidence>
<evidence type="ECO:0000256" key="6">
    <source>
        <dbReference type="ARBA" id="ARBA00022801"/>
    </source>
</evidence>
<dbReference type="PROSITE" id="PS51199">
    <property type="entry name" value="SF4_HELICASE"/>
    <property type="match status" value="1"/>
</dbReference>
<evidence type="ECO:0000256" key="2">
    <source>
        <dbReference type="ARBA" id="ARBA00022515"/>
    </source>
</evidence>
<keyword evidence="8 14" id="KW-0067">ATP-binding</keyword>
<dbReference type="PANTHER" id="PTHR30153:SF2">
    <property type="entry name" value="REPLICATIVE DNA HELICASE"/>
    <property type="match status" value="1"/>
</dbReference>
<dbReference type="InterPro" id="IPR007868">
    <property type="entry name" value="Hom_end_hint"/>
</dbReference>
<dbReference type="Gene3D" id="1.10.860.10">
    <property type="entry name" value="DNAb Helicase, Chain A"/>
    <property type="match status" value="1"/>
</dbReference>
<keyword evidence="6 14" id="KW-0378">Hydrolase</keyword>